<protein>
    <recommendedName>
        <fullName evidence="6">alanine transaminase</fullName>
        <ecNumber evidence="6">2.6.1.2</ecNumber>
    </recommendedName>
</protein>
<evidence type="ECO:0000256" key="5">
    <source>
        <dbReference type="ARBA" id="ARBA00022898"/>
    </source>
</evidence>
<evidence type="ECO:0000256" key="2">
    <source>
        <dbReference type="ARBA" id="ARBA00007441"/>
    </source>
</evidence>
<dbReference type="Proteomes" id="UP001271890">
    <property type="component" value="Unassembled WGS sequence"/>
</dbReference>
<dbReference type="PANTHER" id="PTHR43488">
    <property type="entry name" value="GLUTAMATE-PYRUVATE AMINOTRANSFERASE ALAA"/>
    <property type="match status" value="1"/>
</dbReference>
<evidence type="ECO:0000256" key="6">
    <source>
        <dbReference type="ARBA" id="ARBA00026106"/>
    </source>
</evidence>
<dbReference type="InterPro" id="IPR015424">
    <property type="entry name" value="PyrdxlP-dep_Trfase"/>
</dbReference>
<reference evidence="9" key="1">
    <citation type="journal article" date="2024" name="Toxins">
        <title>Genome Sequence Analysis of Native Xenorhabdus Strains Isolated from Entomopathogenic Nematodes in Argentina.</title>
        <authorList>
            <person name="Palma L."/>
            <person name="Frizzo L."/>
            <person name="Kaiser S."/>
            <person name="Berry C."/>
            <person name="Caballero P."/>
            <person name="Bode H.B."/>
            <person name="Del Valle E.E."/>
        </authorList>
    </citation>
    <scope>NUCLEOTIDE SEQUENCE [LARGE SCALE GENOMIC DNA]</scope>
    <source>
        <strain evidence="9">12</strain>
    </source>
</reference>
<evidence type="ECO:0000313" key="9">
    <source>
        <dbReference type="Proteomes" id="UP001271890"/>
    </source>
</evidence>
<dbReference type="EMBL" id="VCDN01000026">
    <property type="protein sequence ID" value="MDX7987295.1"/>
    <property type="molecule type" value="Genomic_DNA"/>
</dbReference>
<dbReference type="InterPro" id="IPR015422">
    <property type="entry name" value="PyrdxlP-dep_Trfase_small"/>
</dbReference>
<dbReference type="CDD" id="cd00609">
    <property type="entry name" value="AAT_like"/>
    <property type="match status" value="1"/>
</dbReference>
<evidence type="ECO:0000259" key="7">
    <source>
        <dbReference type="Pfam" id="PF00155"/>
    </source>
</evidence>
<name>A0ABU4S951_9GAMM</name>
<evidence type="ECO:0000256" key="1">
    <source>
        <dbReference type="ARBA" id="ARBA00001933"/>
    </source>
</evidence>
<dbReference type="SUPFAM" id="SSF53383">
    <property type="entry name" value="PLP-dependent transferases"/>
    <property type="match status" value="1"/>
</dbReference>
<dbReference type="PANTHER" id="PTHR43488:SF2">
    <property type="entry name" value="GLUTAMATE-PYRUVATE AMINOTRANSFERASE ALAA"/>
    <property type="match status" value="1"/>
</dbReference>
<evidence type="ECO:0000256" key="3">
    <source>
        <dbReference type="ARBA" id="ARBA00022576"/>
    </source>
</evidence>
<proteinExistence type="inferred from homology"/>
<dbReference type="Gene3D" id="3.90.1150.10">
    <property type="entry name" value="Aspartate Aminotransferase, domain 1"/>
    <property type="match status" value="1"/>
</dbReference>
<dbReference type="GO" id="GO:0008483">
    <property type="term" value="F:transaminase activity"/>
    <property type="evidence" value="ECO:0007669"/>
    <property type="project" value="UniProtKB-KW"/>
</dbReference>
<dbReference type="Pfam" id="PF00155">
    <property type="entry name" value="Aminotran_1_2"/>
    <property type="match status" value="1"/>
</dbReference>
<keyword evidence="9" id="KW-1185">Reference proteome</keyword>
<comment type="cofactor">
    <cofactor evidence="1">
        <name>pyridoxal 5'-phosphate</name>
        <dbReference type="ChEBI" id="CHEBI:597326"/>
    </cofactor>
</comment>
<feature type="domain" description="Aminotransferase class I/classII large" evidence="7">
    <location>
        <begin position="34"/>
        <end position="387"/>
    </location>
</feature>
<sequence>MFSINKSSKLDNVCYDIRGNTLKEAKRLEEEGNKVLKLNIGNPAPFGFEAPDEILVDVIRNLPTAQGYSDSKGLYSARKAIVQHYQARNMLDVTVEDVFIGNGVSELIVQSMQALLNTGDEMLIPAPDYPLWTAAVSLSSGNAVHYRCDEQQGWFPDLDDIRRKITPRTRGIVIINPNNPTGAVYSKELLLEIVEIARQHNLIIFADEIYDKILYDDAVHHSIAALAPDLFTVTFNGLSKTYRVAGFRQGWMVLNGPKKQAKGYIEGLEMLASMRLCANVPMQHAIQTALGGYQSISEFIFPGGRLYEQRNRAWELINQIPGVSCVKPMGALYMFPKIDTKRFNIYDDQKMVLDLLLQEKVLLVQGTAFNWPEPDHFRIVTLPYVTDLQMAIDKFARFIGNYHQ</sequence>
<dbReference type="InterPro" id="IPR004839">
    <property type="entry name" value="Aminotransferase_I/II_large"/>
</dbReference>
<keyword evidence="4" id="KW-0808">Transferase</keyword>
<dbReference type="EC" id="2.6.1.2" evidence="6"/>
<evidence type="ECO:0000256" key="4">
    <source>
        <dbReference type="ARBA" id="ARBA00022679"/>
    </source>
</evidence>
<dbReference type="RefSeq" id="WP_319929728.1">
    <property type="nucleotide sequence ID" value="NZ_VCDN01000026.1"/>
</dbReference>
<comment type="caution">
    <text evidence="8">The sequence shown here is derived from an EMBL/GenBank/DDBJ whole genome shotgun (WGS) entry which is preliminary data.</text>
</comment>
<comment type="similarity">
    <text evidence="2">Belongs to the class-I pyridoxal-phosphate-dependent aminotransferase family.</text>
</comment>
<organism evidence="8 9">
    <name type="scientific">Xenorhabdus santafensis</name>
    <dbReference type="NCBI Taxonomy" id="2582833"/>
    <lineage>
        <taxon>Bacteria</taxon>
        <taxon>Pseudomonadati</taxon>
        <taxon>Pseudomonadota</taxon>
        <taxon>Gammaproteobacteria</taxon>
        <taxon>Enterobacterales</taxon>
        <taxon>Morganellaceae</taxon>
        <taxon>Xenorhabdus</taxon>
    </lineage>
</organism>
<accession>A0ABU4S951</accession>
<dbReference type="InterPro" id="IPR015421">
    <property type="entry name" value="PyrdxlP-dep_Trfase_major"/>
</dbReference>
<dbReference type="Gene3D" id="3.40.640.10">
    <property type="entry name" value="Type I PLP-dependent aspartate aminotransferase-like (Major domain)"/>
    <property type="match status" value="1"/>
</dbReference>
<gene>
    <name evidence="8" type="ORF">FE392_08115</name>
</gene>
<keyword evidence="3 8" id="KW-0032">Aminotransferase</keyword>
<keyword evidence="5" id="KW-0663">Pyridoxal phosphate</keyword>
<evidence type="ECO:0000313" key="8">
    <source>
        <dbReference type="EMBL" id="MDX7987295.1"/>
    </source>
</evidence>
<dbReference type="InterPro" id="IPR051926">
    <property type="entry name" value="Ala_Aminotransferase"/>
</dbReference>